<dbReference type="KEGG" id="mshj:MSHI_12960"/>
<dbReference type="Proteomes" id="UP000467236">
    <property type="component" value="Chromosome"/>
</dbReference>
<proteinExistence type="predicted"/>
<evidence type="ECO:0000313" key="2">
    <source>
        <dbReference type="Proteomes" id="UP000467236"/>
    </source>
</evidence>
<gene>
    <name evidence="1" type="ORF">MSHI_12960</name>
</gene>
<dbReference type="Pfam" id="PF18480">
    <property type="entry name" value="DUF5615"/>
    <property type="match status" value="1"/>
</dbReference>
<keyword evidence="2" id="KW-1185">Reference proteome</keyword>
<dbReference type="InterPro" id="IPR041049">
    <property type="entry name" value="DUF5615"/>
</dbReference>
<dbReference type="RefSeq" id="WP_083049039.1">
    <property type="nucleotide sequence ID" value="NZ_AP022575.1"/>
</dbReference>
<evidence type="ECO:0000313" key="1">
    <source>
        <dbReference type="EMBL" id="BBX73390.1"/>
    </source>
</evidence>
<dbReference type="AlphaFoldDB" id="A0A7I7MN81"/>
<organism evidence="1 2">
    <name type="scientific">Mycobacterium shinjukuense</name>
    <dbReference type="NCBI Taxonomy" id="398694"/>
    <lineage>
        <taxon>Bacteria</taxon>
        <taxon>Bacillati</taxon>
        <taxon>Actinomycetota</taxon>
        <taxon>Actinomycetes</taxon>
        <taxon>Mycobacteriales</taxon>
        <taxon>Mycobacteriaceae</taxon>
        <taxon>Mycobacterium</taxon>
    </lineage>
</organism>
<reference evidence="1 2" key="1">
    <citation type="journal article" date="2019" name="Emerg. Microbes Infect.">
        <title>Comprehensive subspecies identification of 175 nontuberculous mycobacteria species based on 7547 genomic profiles.</title>
        <authorList>
            <person name="Matsumoto Y."/>
            <person name="Kinjo T."/>
            <person name="Motooka D."/>
            <person name="Nabeya D."/>
            <person name="Jung N."/>
            <person name="Uechi K."/>
            <person name="Horii T."/>
            <person name="Iida T."/>
            <person name="Fujita J."/>
            <person name="Nakamura S."/>
        </authorList>
    </citation>
    <scope>NUCLEOTIDE SEQUENCE [LARGE SCALE GENOMIC DNA]</scope>
    <source>
        <strain evidence="1 2">JCM 14233</strain>
    </source>
</reference>
<accession>A0A7I7MN81</accession>
<dbReference type="OrthoDB" id="4762215at2"/>
<sequence>MKALLDEQLSPHIAALLRQAGYGVLAVADRDDLIGCSDRTVLEVASDEGRALVTNNIKDFRPLVAERLAQGRTHPGLILLPSARARTRSAVPALAAAIEAILRTHPDGIAGSERWVGPLPGT</sequence>
<protein>
    <submittedName>
        <fullName evidence="1">Uncharacterized protein</fullName>
    </submittedName>
</protein>
<name>A0A7I7MN81_9MYCO</name>
<dbReference type="EMBL" id="AP022575">
    <property type="protein sequence ID" value="BBX73390.1"/>
    <property type="molecule type" value="Genomic_DNA"/>
</dbReference>